<feature type="active site" description="Proton acceptor" evidence="7">
    <location>
        <position position="66"/>
    </location>
</feature>
<dbReference type="InterPro" id="IPR012338">
    <property type="entry name" value="Beta-lactam/transpept-like"/>
</dbReference>
<feature type="binding site" evidence="8">
    <location>
        <position position="226"/>
    </location>
    <ligand>
        <name>substrate</name>
    </ligand>
</feature>
<dbReference type="GO" id="GO:0006508">
    <property type="term" value="P:proteolysis"/>
    <property type="evidence" value="ECO:0007669"/>
    <property type="project" value="InterPro"/>
</dbReference>
<dbReference type="GO" id="GO:0009252">
    <property type="term" value="P:peptidoglycan biosynthetic process"/>
    <property type="evidence" value="ECO:0007669"/>
    <property type="project" value="UniProtKB-KW"/>
</dbReference>
<dbReference type="Gene3D" id="3.40.710.10">
    <property type="entry name" value="DD-peptidase/beta-lactamase superfamily"/>
    <property type="match status" value="1"/>
</dbReference>
<evidence type="ECO:0000256" key="6">
    <source>
        <dbReference type="ARBA" id="ARBA00023316"/>
    </source>
</evidence>
<feature type="active site" evidence="7">
    <location>
        <position position="123"/>
    </location>
</feature>
<evidence type="ECO:0000256" key="5">
    <source>
        <dbReference type="ARBA" id="ARBA00022984"/>
    </source>
</evidence>
<name>A0A1P8URJ4_9RHOB</name>
<keyword evidence="12" id="KW-0645">Protease</keyword>
<keyword evidence="13" id="KW-1185">Reference proteome</keyword>
<dbReference type="PRINTS" id="PR00725">
    <property type="entry name" value="DADACBPTASE1"/>
</dbReference>
<accession>A0A1P8URJ4</accession>
<dbReference type="EC" id="3.4.16.4" evidence="12"/>
<evidence type="ECO:0000256" key="10">
    <source>
        <dbReference type="SAM" id="MobiDB-lite"/>
    </source>
</evidence>
<comment type="similarity">
    <text evidence="1 9">Belongs to the peptidase S11 family.</text>
</comment>
<dbReference type="Pfam" id="PF00768">
    <property type="entry name" value="Peptidase_S11"/>
    <property type="match status" value="1"/>
</dbReference>
<dbReference type="PANTHER" id="PTHR21581:SF6">
    <property type="entry name" value="TRAFFICKING PROTEIN PARTICLE COMPLEX SUBUNIT 12"/>
    <property type="match status" value="1"/>
</dbReference>
<feature type="active site" description="Acyl-ester intermediate" evidence="7">
    <location>
        <position position="63"/>
    </location>
</feature>
<dbReference type="SUPFAM" id="SSF56601">
    <property type="entry name" value="beta-lactamase/transpeptidase-like"/>
    <property type="match status" value="1"/>
</dbReference>
<keyword evidence="6" id="KW-0961">Cell wall biogenesis/degradation</keyword>
<evidence type="ECO:0000256" key="7">
    <source>
        <dbReference type="PIRSR" id="PIRSR618044-1"/>
    </source>
</evidence>
<evidence type="ECO:0000256" key="3">
    <source>
        <dbReference type="ARBA" id="ARBA00022801"/>
    </source>
</evidence>
<organism evidence="12 13">
    <name type="scientific">Salipiger abyssi</name>
    <dbReference type="NCBI Taxonomy" id="1250539"/>
    <lineage>
        <taxon>Bacteria</taxon>
        <taxon>Pseudomonadati</taxon>
        <taxon>Pseudomonadota</taxon>
        <taxon>Alphaproteobacteria</taxon>
        <taxon>Rhodobacterales</taxon>
        <taxon>Roseobacteraceae</taxon>
        <taxon>Salipiger</taxon>
    </lineage>
</organism>
<sequence length="326" mass="34757">MAGETGGLMGRFRDRIWICALALWLVCAAGGGWAAPGASFVMDARTGQVYAAENADARRHPASLTKMMTLYLAFAAVERGRLAMEDVVRISARAALEPGSRLGLRAGERVTVRDLITATAVRSANDAATALAEAVAGSETAFVTRMNDAARRMGLRNTRFRNAHGLTAEGHYSTARDMSLLGRQLALDFPQFFELFRQRKAQAAGREILHTNRRFLGAYAGADGIKTGYTSAAGYNLTASARRGRKWLIVTVMGAGSSAERSARVSRLMDAGFAKAPERAKPMPPRSAPRPLLADRAPLFTAAANDAVTDASPPRGAGSVGVFALR</sequence>
<feature type="region of interest" description="Disordered" evidence="10">
    <location>
        <begin position="305"/>
        <end position="326"/>
    </location>
</feature>
<reference evidence="12 13" key="1">
    <citation type="submission" date="2016-04" db="EMBL/GenBank/DDBJ databases">
        <title>Deep-sea bacteria in the southern Pacific.</title>
        <authorList>
            <person name="Tang K."/>
        </authorList>
    </citation>
    <scope>NUCLEOTIDE SEQUENCE [LARGE SCALE GENOMIC DNA]</scope>
    <source>
        <strain evidence="12 13">JLT2014</strain>
    </source>
</reference>
<proteinExistence type="inferred from homology"/>
<dbReference type="RefSeq" id="WP_237219339.1">
    <property type="nucleotide sequence ID" value="NZ_CP015093.1"/>
</dbReference>
<evidence type="ECO:0000259" key="11">
    <source>
        <dbReference type="Pfam" id="PF00768"/>
    </source>
</evidence>
<protein>
    <submittedName>
        <fullName evidence="12">D-alanyl-D-alanine carboxypeptidase</fullName>
        <ecNumber evidence="12">3.4.16.4</ecNumber>
    </submittedName>
</protein>
<dbReference type="STRING" id="1250539.Ga0080574_TMP1614"/>
<keyword evidence="3 12" id="KW-0378">Hydrolase</keyword>
<evidence type="ECO:0000256" key="4">
    <source>
        <dbReference type="ARBA" id="ARBA00022960"/>
    </source>
</evidence>
<dbReference type="InterPro" id="IPR001967">
    <property type="entry name" value="Peptidase_S11_N"/>
</dbReference>
<keyword evidence="4" id="KW-0133">Cell shape</keyword>
<dbReference type="AlphaFoldDB" id="A0A1P8URJ4"/>
<dbReference type="GO" id="GO:0008360">
    <property type="term" value="P:regulation of cell shape"/>
    <property type="evidence" value="ECO:0007669"/>
    <property type="project" value="UniProtKB-KW"/>
</dbReference>
<keyword evidence="5" id="KW-0573">Peptidoglycan synthesis</keyword>
<keyword evidence="12" id="KW-0121">Carboxypeptidase</keyword>
<dbReference type="InterPro" id="IPR018044">
    <property type="entry name" value="Peptidase_S11"/>
</dbReference>
<evidence type="ECO:0000313" key="13">
    <source>
        <dbReference type="Proteomes" id="UP000187059"/>
    </source>
</evidence>
<dbReference type="KEGG" id="paby:Ga0080574_TMP1614"/>
<evidence type="ECO:0000256" key="2">
    <source>
        <dbReference type="ARBA" id="ARBA00022729"/>
    </source>
</evidence>
<dbReference type="GO" id="GO:0071555">
    <property type="term" value="P:cell wall organization"/>
    <property type="evidence" value="ECO:0007669"/>
    <property type="project" value="UniProtKB-KW"/>
</dbReference>
<evidence type="ECO:0000256" key="8">
    <source>
        <dbReference type="PIRSR" id="PIRSR618044-2"/>
    </source>
</evidence>
<dbReference type="GO" id="GO:0009002">
    <property type="term" value="F:serine-type D-Ala-D-Ala carboxypeptidase activity"/>
    <property type="evidence" value="ECO:0007669"/>
    <property type="project" value="UniProtKB-EC"/>
</dbReference>
<gene>
    <name evidence="12" type="ORF">Ga0080574_TMP1614</name>
</gene>
<evidence type="ECO:0000313" key="12">
    <source>
        <dbReference type="EMBL" id="APZ51948.1"/>
    </source>
</evidence>
<dbReference type="EMBL" id="CP015093">
    <property type="protein sequence ID" value="APZ51948.1"/>
    <property type="molecule type" value="Genomic_DNA"/>
</dbReference>
<dbReference type="Proteomes" id="UP000187059">
    <property type="component" value="Chromosome"/>
</dbReference>
<dbReference type="PANTHER" id="PTHR21581">
    <property type="entry name" value="D-ALANYL-D-ALANINE CARBOXYPEPTIDASE"/>
    <property type="match status" value="1"/>
</dbReference>
<keyword evidence="2" id="KW-0732">Signal</keyword>
<evidence type="ECO:0000256" key="1">
    <source>
        <dbReference type="ARBA" id="ARBA00007164"/>
    </source>
</evidence>
<evidence type="ECO:0000256" key="9">
    <source>
        <dbReference type="RuleBase" id="RU004016"/>
    </source>
</evidence>
<feature type="domain" description="Peptidase S11 D-alanyl-D-alanine carboxypeptidase A N-terminal" evidence="11">
    <location>
        <begin position="38"/>
        <end position="255"/>
    </location>
</feature>